<gene>
    <name evidence="5" type="ORF">GF339_10095</name>
</gene>
<dbReference type="AlphaFoldDB" id="A0A9D5JVI6"/>
<dbReference type="GO" id="GO:0030313">
    <property type="term" value="C:cell envelope"/>
    <property type="evidence" value="ECO:0007669"/>
    <property type="project" value="UniProtKB-SubCell"/>
</dbReference>
<dbReference type="Gene3D" id="3.40.50.2300">
    <property type="match status" value="2"/>
</dbReference>
<keyword evidence="3" id="KW-0732">Signal</keyword>
<reference evidence="5" key="1">
    <citation type="submission" date="2019-11" db="EMBL/GenBank/DDBJ databases">
        <title>Microbial mats filling the niche in hypersaline microbial mats.</title>
        <authorList>
            <person name="Wong H.L."/>
            <person name="Macleod F.I."/>
            <person name="White R.A. III"/>
            <person name="Burns B.P."/>
        </authorList>
    </citation>
    <scope>NUCLEOTIDE SEQUENCE</scope>
    <source>
        <strain evidence="5">Rbin_158</strain>
    </source>
</reference>
<protein>
    <submittedName>
        <fullName evidence="5">Substrate-binding domain-containing protein</fullName>
    </submittedName>
</protein>
<evidence type="ECO:0000256" key="3">
    <source>
        <dbReference type="ARBA" id="ARBA00022729"/>
    </source>
</evidence>
<dbReference type="CDD" id="cd01536">
    <property type="entry name" value="PBP1_ABC_sugar_binding-like"/>
    <property type="match status" value="1"/>
</dbReference>
<proteinExistence type="inferred from homology"/>
<dbReference type="InterPro" id="IPR025997">
    <property type="entry name" value="SBP_2_dom"/>
</dbReference>
<comment type="caution">
    <text evidence="5">The sequence shown here is derived from an EMBL/GenBank/DDBJ whole genome shotgun (WGS) entry which is preliminary data.</text>
</comment>
<dbReference type="PANTHER" id="PTHR46847:SF1">
    <property type="entry name" value="D-ALLOSE-BINDING PERIPLASMIC PROTEIN-RELATED"/>
    <property type="match status" value="1"/>
</dbReference>
<dbReference type="PANTHER" id="PTHR46847">
    <property type="entry name" value="D-ALLOSE-BINDING PERIPLASMIC PROTEIN-RELATED"/>
    <property type="match status" value="1"/>
</dbReference>
<dbReference type="InterPro" id="IPR028082">
    <property type="entry name" value="Peripla_BP_I"/>
</dbReference>
<evidence type="ECO:0000259" key="4">
    <source>
        <dbReference type="Pfam" id="PF13407"/>
    </source>
</evidence>
<evidence type="ECO:0000313" key="5">
    <source>
        <dbReference type="EMBL" id="MBD3324925.1"/>
    </source>
</evidence>
<sequence length="351" mass="38899">MSRRLRMRGWKGIVAIIMGLVLVSSIAVAQDTVYLGTAIRSLENPYHAAWAKGGDMFAESVGGEHVIQTCEGSSEKQLNDIKALVAKAGQNVVFCVDPNESPNVVPIARELAEAGIYFVTFWNKPEDVNVWDNDYWVSHISFDGSEDCYYTAIELFKTFETPFEGKIVAIQGLLANSAFIERWEGLQRALKEHPGVELVAYDTAEWERAKAFDLMSTMLVAHPDIDGVWAANDNMAMGALEALRAKGLAGKVKVTGADGIDEMIYAIQKGEAAATFYPDPKWQGGMGLSLALAAKEGKIDVKSLPNEKREWYAKTVRVDASNVDDFIAQYIDSTPEYDWNDYFGRWLKGMN</sequence>
<dbReference type="GO" id="GO:0030246">
    <property type="term" value="F:carbohydrate binding"/>
    <property type="evidence" value="ECO:0007669"/>
    <property type="project" value="UniProtKB-ARBA"/>
</dbReference>
<accession>A0A9D5JVI6</accession>
<dbReference type="SUPFAM" id="SSF53822">
    <property type="entry name" value="Periplasmic binding protein-like I"/>
    <property type="match status" value="1"/>
</dbReference>
<dbReference type="Pfam" id="PF13407">
    <property type="entry name" value="Peripla_BP_4"/>
    <property type="match status" value="1"/>
</dbReference>
<dbReference type="EMBL" id="WJJP01000320">
    <property type="protein sequence ID" value="MBD3324925.1"/>
    <property type="molecule type" value="Genomic_DNA"/>
</dbReference>
<comment type="subcellular location">
    <subcellularLocation>
        <location evidence="1">Cell envelope</location>
    </subcellularLocation>
</comment>
<comment type="similarity">
    <text evidence="2">Belongs to the bacterial solute-binding protein 2 family.</text>
</comment>
<feature type="domain" description="Periplasmic binding protein" evidence="4">
    <location>
        <begin position="40"/>
        <end position="298"/>
    </location>
</feature>
<evidence type="ECO:0000256" key="1">
    <source>
        <dbReference type="ARBA" id="ARBA00004196"/>
    </source>
</evidence>
<evidence type="ECO:0000256" key="2">
    <source>
        <dbReference type="ARBA" id="ARBA00007639"/>
    </source>
</evidence>
<name>A0A9D5JVI6_9BACT</name>
<dbReference type="Proteomes" id="UP000649604">
    <property type="component" value="Unassembled WGS sequence"/>
</dbReference>
<organism evidence="5 6">
    <name type="scientific">candidate division KSB3 bacterium</name>
    <dbReference type="NCBI Taxonomy" id="2044937"/>
    <lineage>
        <taxon>Bacteria</taxon>
        <taxon>candidate division KSB3</taxon>
    </lineage>
</organism>
<evidence type="ECO:0000313" key="6">
    <source>
        <dbReference type="Proteomes" id="UP000649604"/>
    </source>
</evidence>